<evidence type="ECO:0000313" key="3">
    <source>
        <dbReference type="EMBL" id="MFC4651912.1"/>
    </source>
</evidence>
<evidence type="ECO:0000313" key="4">
    <source>
        <dbReference type="Proteomes" id="UP001595987"/>
    </source>
</evidence>
<proteinExistence type="predicted"/>
<keyword evidence="4" id="KW-1185">Reference proteome</keyword>
<protein>
    <submittedName>
        <fullName evidence="3">GNAT family N-acetyltransferase</fullName>
        <ecNumber evidence="3">2.3.-.-</ecNumber>
    </submittedName>
</protein>
<dbReference type="CDD" id="cd04301">
    <property type="entry name" value="NAT_SF"/>
    <property type="match status" value="1"/>
</dbReference>
<gene>
    <name evidence="3" type="ORF">ACFO26_03240</name>
</gene>
<dbReference type="InterPro" id="IPR016181">
    <property type="entry name" value="Acyl_CoA_acyltransferase"/>
</dbReference>
<keyword evidence="3" id="KW-0012">Acyltransferase</keyword>
<name>A0ABV9JBR6_9LACT</name>
<dbReference type="Proteomes" id="UP001595987">
    <property type="component" value="Unassembled WGS sequence"/>
</dbReference>
<dbReference type="InterPro" id="IPR000182">
    <property type="entry name" value="GNAT_dom"/>
</dbReference>
<evidence type="ECO:0000259" key="2">
    <source>
        <dbReference type="PROSITE" id="PS51186"/>
    </source>
</evidence>
<feature type="domain" description="N-acetyltransferase" evidence="2">
    <location>
        <begin position="1"/>
        <end position="156"/>
    </location>
</feature>
<dbReference type="InterPro" id="IPR050769">
    <property type="entry name" value="NAT_camello-type"/>
</dbReference>
<reference evidence="4" key="1">
    <citation type="journal article" date="2019" name="Int. J. Syst. Evol. Microbiol.">
        <title>The Global Catalogue of Microorganisms (GCM) 10K type strain sequencing project: providing services to taxonomists for standard genome sequencing and annotation.</title>
        <authorList>
            <consortium name="The Broad Institute Genomics Platform"/>
            <consortium name="The Broad Institute Genome Sequencing Center for Infectious Disease"/>
            <person name="Wu L."/>
            <person name="Ma J."/>
        </authorList>
    </citation>
    <scope>NUCLEOTIDE SEQUENCE [LARGE SCALE GENOMIC DNA]</scope>
    <source>
        <strain evidence="4">CCUG 63287</strain>
    </source>
</reference>
<comment type="caution">
    <text evidence="3">The sequence shown here is derived from an EMBL/GenBank/DDBJ whole genome shotgun (WGS) entry which is preliminary data.</text>
</comment>
<dbReference type="EC" id="2.3.-.-" evidence="3"/>
<dbReference type="RefSeq" id="WP_213533766.1">
    <property type="nucleotide sequence ID" value="NZ_BOVQ01000002.1"/>
</dbReference>
<dbReference type="EMBL" id="JBHSGD010000004">
    <property type="protein sequence ID" value="MFC4651912.1"/>
    <property type="molecule type" value="Genomic_DNA"/>
</dbReference>
<organism evidence="3 4">
    <name type="scientific">Lactococcus nasutitermitis</name>
    <dbReference type="NCBI Taxonomy" id="1652957"/>
    <lineage>
        <taxon>Bacteria</taxon>
        <taxon>Bacillati</taxon>
        <taxon>Bacillota</taxon>
        <taxon>Bacilli</taxon>
        <taxon>Lactobacillales</taxon>
        <taxon>Streptococcaceae</taxon>
        <taxon>Lactococcus</taxon>
    </lineage>
</organism>
<dbReference type="PANTHER" id="PTHR13947:SF37">
    <property type="entry name" value="LD18367P"/>
    <property type="match status" value="1"/>
</dbReference>
<dbReference type="Gene3D" id="3.40.630.30">
    <property type="match status" value="1"/>
</dbReference>
<dbReference type="SUPFAM" id="SSF55729">
    <property type="entry name" value="Acyl-CoA N-acyltransferases (Nat)"/>
    <property type="match status" value="1"/>
</dbReference>
<sequence>MKIRPIETKDNQALYQLIQQILKEEKLDLPGTAYYDASLATLSTFYHSAKNAEYFVLVDETDKAIGGVGIAPFSGAICELQKLYVLPAYRGQGYSKKLLETGLDFAKKYYQQIYLETHSSLRTALKLYENYDFKNLSAPLNGSEHSAMDKWLLRDL</sequence>
<dbReference type="GO" id="GO:0016746">
    <property type="term" value="F:acyltransferase activity"/>
    <property type="evidence" value="ECO:0007669"/>
    <property type="project" value="UniProtKB-KW"/>
</dbReference>
<evidence type="ECO:0000256" key="1">
    <source>
        <dbReference type="ARBA" id="ARBA00022679"/>
    </source>
</evidence>
<dbReference type="Pfam" id="PF00583">
    <property type="entry name" value="Acetyltransf_1"/>
    <property type="match status" value="1"/>
</dbReference>
<accession>A0ABV9JBR6</accession>
<dbReference type="PANTHER" id="PTHR13947">
    <property type="entry name" value="GNAT FAMILY N-ACETYLTRANSFERASE"/>
    <property type="match status" value="1"/>
</dbReference>
<dbReference type="PROSITE" id="PS51186">
    <property type="entry name" value="GNAT"/>
    <property type="match status" value="1"/>
</dbReference>
<keyword evidence="1 3" id="KW-0808">Transferase</keyword>